<keyword evidence="11" id="KW-1185">Reference proteome</keyword>
<dbReference type="Pfam" id="PF10601">
    <property type="entry name" value="zf-LITAF-like"/>
    <property type="match status" value="1"/>
</dbReference>
<dbReference type="GO" id="GO:0008270">
    <property type="term" value="F:zinc ion binding"/>
    <property type="evidence" value="ECO:0007669"/>
    <property type="project" value="TreeGrafter"/>
</dbReference>
<reference evidence="10" key="1">
    <citation type="submission" date="2022-01" db="EMBL/GenBank/DDBJ databases">
        <authorList>
            <person name="King R."/>
        </authorList>
    </citation>
    <scope>NUCLEOTIDE SEQUENCE</scope>
</reference>
<dbReference type="GO" id="GO:0098560">
    <property type="term" value="C:cytoplasmic side of late endosome membrane"/>
    <property type="evidence" value="ECO:0007669"/>
    <property type="project" value="TreeGrafter"/>
</dbReference>
<dbReference type="Proteomes" id="UP001153620">
    <property type="component" value="Chromosome 1"/>
</dbReference>
<evidence type="ECO:0000256" key="1">
    <source>
        <dbReference type="ARBA" id="ARBA00004414"/>
    </source>
</evidence>
<name>A0A9P0N7P9_9DIPT</name>
<comment type="similarity">
    <text evidence="4">Belongs to the CDIP1/LITAF family.</text>
</comment>
<keyword evidence="5" id="KW-0479">Metal-binding</keyword>
<dbReference type="InterPro" id="IPR037519">
    <property type="entry name" value="LITAF_fam"/>
</dbReference>
<evidence type="ECO:0000256" key="2">
    <source>
        <dbReference type="ARBA" id="ARBA00004481"/>
    </source>
</evidence>
<feature type="domain" description="LITAF" evidence="9">
    <location>
        <begin position="99"/>
        <end position="167"/>
    </location>
</feature>
<protein>
    <recommendedName>
        <fullName evidence="9">LITAF domain-containing protein</fullName>
    </recommendedName>
</protein>
<evidence type="ECO:0000256" key="6">
    <source>
        <dbReference type="ARBA" id="ARBA00022833"/>
    </source>
</evidence>
<evidence type="ECO:0000256" key="7">
    <source>
        <dbReference type="ARBA" id="ARBA00023136"/>
    </source>
</evidence>
<evidence type="ECO:0000256" key="5">
    <source>
        <dbReference type="ARBA" id="ARBA00022723"/>
    </source>
</evidence>
<dbReference type="PANTHER" id="PTHR23292">
    <property type="entry name" value="LIPOPOLYSACCHARIDE-INDUCED TUMOR NECROSIS FACTOR-ALPHA FACTOR"/>
    <property type="match status" value="1"/>
</dbReference>
<accession>A0A9P0N7P9</accession>
<reference evidence="10" key="2">
    <citation type="submission" date="2022-10" db="EMBL/GenBank/DDBJ databases">
        <authorList>
            <consortium name="ENA_rothamsted_submissions"/>
            <consortium name="culmorum"/>
            <person name="King R."/>
        </authorList>
    </citation>
    <scope>NUCLEOTIDE SEQUENCE</scope>
</reference>
<organism evidence="10 11">
    <name type="scientific">Chironomus riparius</name>
    <dbReference type="NCBI Taxonomy" id="315576"/>
    <lineage>
        <taxon>Eukaryota</taxon>
        <taxon>Metazoa</taxon>
        <taxon>Ecdysozoa</taxon>
        <taxon>Arthropoda</taxon>
        <taxon>Hexapoda</taxon>
        <taxon>Insecta</taxon>
        <taxon>Pterygota</taxon>
        <taxon>Neoptera</taxon>
        <taxon>Endopterygota</taxon>
        <taxon>Diptera</taxon>
        <taxon>Nematocera</taxon>
        <taxon>Chironomoidea</taxon>
        <taxon>Chironomidae</taxon>
        <taxon>Chironominae</taxon>
        <taxon>Chironomus</taxon>
    </lineage>
</organism>
<dbReference type="GO" id="GO:0005634">
    <property type="term" value="C:nucleus"/>
    <property type="evidence" value="ECO:0007669"/>
    <property type="project" value="TreeGrafter"/>
</dbReference>
<dbReference type="GO" id="GO:0098574">
    <property type="term" value="C:cytoplasmic side of lysosomal membrane"/>
    <property type="evidence" value="ECO:0007669"/>
    <property type="project" value="TreeGrafter"/>
</dbReference>
<dbReference type="PANTHER" id="PTHR23292:SF6">
    <property type="entry name" value="FI16602P1-RELATED"/>
    <property type="match status" value="1"/>
</dbReference>
<comment type="subcellular location">
    <subcellularLocation>
        <location evidence="2">Endosome membrane</location>
        <topology evidence="2">Peripheral membrane protein</topology>
    </subcellularLocation>
    <subcellularLocation>
        <location evidence="1">Late endosome membrane</location>
    </subcellularLocation>
    <subcellularLocation>
        <location evidence="3">Lysosome membrane</location>
        <topology evidence="3">Peripheral membrane protein</topology>
        <orientation evidence="3">Cytoplasmic side</orientation>
    </subcellularLocation>
</comment>
<evidence type="ECO:0000256" key="3">
    <source>
        <dbReference type="ARBA" id="ARBA00004630"/>
    </source>
</evidence>
<proteinExistence type="inferred from homology"/>
<sequence>MSTDNSLTQPQMGFVGAPTSNNPPYPPGNNLHYPAPDMPPLPVNNNPMPSTSTALYPPNHQYPQSAPYAPHVPIPPNVHTSQPTANTVIIQEQKLSSDPVTQYCPNCKEIITTNVKYKSGTRTHGAALFLCALDQDCCALLPYCCDAAKDAHHSCPKCKHYFGKYEPRL</sequence>
<keyword evidence="7" id="KW-0472">Membrane</keyword>
<feature type="region of interest" description="Disordered" evidence="8">
    <location>
        <begin position="1"/>
        <end position="36"/>
    </location>
</feature>
<dbReference type="EMBL" id="OU895877">
    <property type="protein sequence ID" value="CAH1707823.1"/>
    <property type="molecule type" value="Genomic_DNA"/>
</dbReference>
<evidence type="ECO:0000259" key="9">
    <source>
        <dbReference type="SMART" id="SM00714"/>
    </source>
</evidence>
<feature type="compositionally biased region" description="Polar residues" evidence="8">
    <location>
        <begin position="1"/>
        <end position="11"/>
    </location>
</feature>
<evidence type="ECO:0000313" key="10">
    <source>
        <dbReference type="EMBL" id="CAH1707823.1"/>
    </source>
</evidence>
<gene>
    <name evidence="10" type="ORF">CHIRRI_LOCUS442</name>
</gene>
<evidence type="ECO:0000313" key="11">
    <source>
        <dbReference type="Proteomes" id="UP001153620"/>
    </source>
</evidence>
<evidence type="ECO:0000256" key="4">
    <source>
        <dbReference type="ARBA" id="ARBA00005975"/>
    </source>
</evidence>
<dbReference type="AlphaFoldDB" id="A0A9P0N7P9"/>
<dbReference type="InterPro" id="IPR006629">
    <property type="entry name" value="LITAF"/>
</dbReference>
<evidence type="ECO:0000256" key="8">
    <source>
        <dbReference type="SAM" id="MobiDB-lite"/>
    </source>
</evidence>
<keyword evidence="6" id="KW-0862">Zinc</keyword>
<dbReference type="SMART" id="SM00714">
    <property type="entry name" value="LITAF"/>
    <property type="match status" value="1"/>
</dbReference>